<sequence>MIRGKLIVGEMRYNFDAEPWFEQANFDEIDALAFGGCGRLSPAGHVAAFAAADGDGDLARVFAGLSRTGKASCFKCQISEVDAKEWLVARERQAALLESISENTSR</sequence>
<name>A0A517YGZ6_9BACT</name>
<organism evidence="1 2">
    <name type="scientific">Anatilimnocola aggregata</name>
    <dbReference type="NCBI Taxonomy" id="2528021"/>
    <lineage>
        <taxon>Bacteria</taxon>
        <taxon>Pseudomonadati</taxon>
        <taxon>Planctomycetota</taxon>
        <taxon>Planctomycetia</taxon>
        <taxon>Pirellulales</taxon>
        <taxon>Pirellulaceae</taxon>
        <taxon>Anatilimnocola</taxon>
    </lineage>
</organism>
<proteinExistence type="predicted"/>
<dbReference type="AlphaFoldDB" id="A0A517YGZ6"/>
<accession>A0A517YGZ6</accession>
<dbReference type="EMBL" id="CP036274">
    <property type="protein sequence ID" value="QDU29462.1"/>
    <property type="molecule type" value="Genomic_DNA"/>
</dbReference>
<evidence type="ECO:0000313" key="2">
    <source>
        <dbReference type="Proteomes" id="UP000315017"/>
    </source>
</evidence>
<keyword evidence="2" id="KW-1185">Reference proteome</keyword>
<evidence type="ECO:0000313" key="1">
    <source>
        <dbReference type="EMBL" id="QDU29462.1"/>
    </source>
</evidence>
<dbReference type="KEGG" id="aagg:ETAA8_45720"/>
<protein>
    <submittedName>
        <fullName evidence="1">Uncharacterized protein</fullName>
    </submittedName>
</protein>
<reference evidence="1 2" key="1">
    <citation type="submission" date="2019-02" db="EMBL/GenBank/DDBJ databases">
        <title>Deep-cultivation of Planctomycetes and their phenomic and genomic characterization uncovers novel biology.</title>
        <authorList>
            <person name="Wiegand S."/>
            <person name="Jogler M."/>
            <person name="Boedeker C."/>
            <person name="Pinto D."/>
            <person name="Vollmers J."/>
            <person name="Rivas-Marin E."/>
            <person name="Kohn T."/>
            <person name="Peeters S.H."/>
            <person name="Heuer A."/>
            <person name="Rast P."/>
            <person name="Oberbeckmann S."/>
            <person name="Bunk B."/>
            <person name="Jeske O."/>
            <person name="Meyerdierks A."/>
            <person name="Storesund J.E."/>
            <person name="Kallscheuer N."/>
            <person name="Luecker S."/>
            <person name="Lage O.M."/>
            <person name="Pohl T."/>
            <person name="Merkel B.J."/>
            <person name="Hornburger P."/>
            <person name="Mueller R.-W."/>
            <person name="Bruemmer F."/>
            <person name="Labrenz M."/>
            <person name="Spormann A.M."/>
            <person name="Op den Camp H."/>
            <person name="Overmann J."/>
            <person name="Amann R."/>
            <person name="Jetten M.S.M."/>
            <person name="Mascher T."/>
            <person name="Medema M.H."/>
            <person name="Devos D.P."/>
            <person name="Kaster A.-K."/>
            <person name="Ovreas L."/>
            <person name="Rohde M."/>
            <person name="Galperin M.Y."/>
            <person name="Jogler C."/>
        </authorList>
    </citation>
    <scope>NUCLEOTIDE SEQUENCE [LARGE SCALE GENOMIC DNA]</scope>
    <source>
        <strain evidence="1 2">ETA_A8</strain>
    </source>
</reference>
<dbReference type="Proteomes" id="UP000315017">
    <property type="component" value="Chromosome"/>
</dbReference>
<gene>
    <name evidence="1" type="ORF">ETAA8_45720</name>
</gene>